<dbReference type="GO" id="GO:0008146">
    <property type="term" value="F:sulfotransferase activity"/>
    <property type="evidence" value="ECO:0007669"/>
    <property type="project" value="InterPro"/>
</dbReference>
<proteinExistence type="predicted"/>
<dbReference type="Proteomes" id="UP000225972">
    <property type="component" value="Unassembled WGS sequence"/>
</dbReference>
<dbReference type="AlphaFoldDB" id="A0A238JC20"/>
<dbReference type="InterPro" id="IPR027417">
    <property type="entry name" value="P-loop_NTPase"/>
</dbReference>
<evidence type="ECO:0000313" key="2">
    <source>
        <dbReference type="Proteomes" id="UP000225972"/>
    </source>
</evidence>
<dbReference type="EMBL" id="FXXP01000002">
    <property type="protein sequence ID" value="SMX28261.1"/>
    <property type="molecule type" value="Genomic_DNA"/>
</dbReference>
<dbReference type="SUPFAM" id="SSF52540">
    <property type="entry name" value="P-loop containing nucleoside triphosphate hydrolases"/>
    <property type="match status" value="1"/>
</dbReference>
<dbReference type="OrthoDB" id="554104at2"/>
<name>A0A238JC20_9RHOB</name>
<keyword evidence="1" id="KW-0808">Transferase</keyword>
<gene>
    <name evidence="1" type="ORF">TRP8649_02377</name>
</gene>
<dbReference type="Pfam" id="PF03567">
    <property type="entry name" value="Sulfotransfer_2"/>
    <property type="match status" value="1"/>
</dbReference>
<evidence type="ECO:0000313" key="1">
    <source>
        <dbReference type="EMBL" id="SMX28261.1"/>
    </source>
</evidence>
<keyword evidence="2" id="KW-1185">Reference proteome</keyword>
<dbReference type="GO" id="GO:0016020">
    <property type="term" value="C:membrane"/>
    <property type="evidence" value="ECO:0007669"/>
    <property type="project" value="InterPro"/>
</dbReference>
<accession>A0A238JC20</accession>
<dbReference type="RefSeq" id="WP_099245481.1">
    <property type="nucleotide sequence ID" value="NZ_FXXP01000002.1"/>
</dbReference>
<reference evidence="2" key="1">
    <citation type="submission" date="2017-05" db="EMBL/GenBank/DDBJ databases">
        <authorList>
            <person name="Rodrigo-Torres L."/>
            <person name="Arahal R. D."/>
            <person name="Lucena T."/>
        </authorList>
    </citation>
    <scope>NUCLEOTIDE SEQUENCE [LARGE SCALE GENOMIC DNA]</scope>
    <source>
        <strain evidence="2">CECT 8649</strain>
    </source>
</reference>
<dbReference type="InterPro" id="IPR005331">
    <property type="entry name" value="Sulfotransferase"/>
</dbReference>
<sequence>MVIAIDAHKLAYMALPKAGCSSVKEALARVDPSVDLPDEKDVTLYTWHNLYPTKRFRPHRFEEYEGYWRFCVVRDPIKRLLSVYTNRVLQFGDLRNSIKLRDGRDWLPDLPREPSPDEFFQNLDAYKQASSSIKHHAIQAWLFVGRNLADYNKVYKTEELGQLAYDLSLLTRQPVEMPRRNTSEAKLTLDDLKPETIDAIRPFLEEEYAFLKGYYENPLGSKLHATCAAPIRRVS</sequence>
<protein>
    <submittedName>
        <fullName evidence="1">Sulfotransferase family protein</fullName>
    </submittedName>
</protein>
<organism evidence="1 2">
    <name type="scientific">Pelagimonas phthalicica</name>
    <dbReference type="NCBI Taxonomy" id="1037362"/>
    <lineage>
        <taxon>Bacteria</taxon>
        <taxon>Pseudomonadati</taxon>
        <taxon>Pseudomonadota</taxon>
        <taxon>Alphaproteobacteria</taxon>
        <taxon>Rhodobacterales</taxon>
        <taxon>Roseobacteraceae</taxon>
        <taxon>Pelagimonas</taxon>
    </lineage>
</organism>